<accession>A0A2Y9BI93</accession>
<evidence type="ECO:0000313" key="2">
    <source>
        <dbReference type="Proteomes" id="UP000245845"/>
    </source>
</evidence>
<name>A0A2Y9BI93_9FIRM</name>
<comment type="caution">
    <text evidence="1">The sequence shown here is derived from an EMBL/GenBank/DDBJ whole genome shotgun (WGS) entry which is preliminary data.</text>
</comment>
<reference evidence="1 2" key="1">
    <citation type="submission" date="2018-05" db="EMBL/GenBank/DDBJ databases">
        <title>The Hungate 1000. A catalogue of reference genomes from the rumen microbiome.</title>
        <authorList>
            <person name="Kelly W."/>
        </authorList>
    </citation>
    <scope>NUCLEOTIDE SEQUENCE [LARGE SCALE GENOMIC DNA]</scope>
    <source>
        <strain evidence="1 2">NLAE-zl-C242</strain>
    </source>
</reference>
<sequence length="30" mass="3566">MGDYDTAKIIENVFIGNWSVRLVPFFIEQY</sequence>
<dbReference type="EMBL" id="QGDL01000007">
    <property type="protein sequence ID" value="PWJ28915.1"/>
    <property type="molecule type" value="Genomic_DNA"/>
</dbReference>
<proteinExistence type="predicted"/>
<gene>
    <name evidence="1" type="ORF">A8806_10763</name>
</gene>
<dbReference type="AlphaFoldDB" id="A0A2Y9BI93"/>
<organism evidence="1 2">
    <name type="scientific">Faecalicatena orotica</name>
    <dbReference type="NCBI Taxonomy" id="1544"/>
    <lineage>
        <taxon>Bacteria</taxon>
        <taxon>Bacillati</taxon>
        <taxon>Bacillota</taxon>
        <taxon>Clostridia</taxon>
        <taxon>Lachnospirales</taxon>
        <taxon>Lachnospiraceae</taxon>
        <taxon>Faecalicatena</taxon>
    </lineage>
</organism>
<dbReference type="Proteomes" id="UP000245845">
    <property type="component" value="Unassembled WGS sequence"/>
</dbReference>
<keyword evidence="2" id="KW-1185">Reference proteome</keyword>
<protein>
    <submittedName>
        <fullName evidence="1">Uncharacterized protein</fullName>
    </submittedName>
</protein>
<evidence type="ECO:0000313" key="1">
    <source>
        <dbReference type="EMBL" id="PWJ28915.1"/>
    </source>
</evidence>